<evidence type="ECO:0000313" key="1">
    <source>
        <dbReference type="EMBL" id="QJB02055.1"/>
    </source>
</evidence>
<proteinExistence type="predicted"/>
<dbReference type="EMBL" id="MT143754">
    <property type="protein sequence ID" value="QJB02055.1"/>
    <property type="molecule type" value="Genomic_DNA"/>
</dbReference>
<dbReference type="InterPro" id="IPR007757">
    <property type="entry name" value="MT-A70-like"/>
</dbReference>
<sequence>MGTMTKYRIIVVDPPWTFGDSLDNRKVQRGASAHYDTLSLQRLADLWLGPELADRDSLLALWCPAAMLREGLEVMHRWGFIYKQVWMWLKVAGKQTVEPEMARHMHERHGARTTVYPQGIHKDLALAFGMGRLARSCKELVLVGTRGQIYKHLAVHNERDVFMAQATKHSTKPEALQDQLDRMFPEAEKLELFARRDRPGWTCTGLECPSTLGEDVRVTVERLKAEEVKTKES</sequence>
<organism evidence="1">
    <name type="scientific">viral metagenome</name>
    <dbReference type="NCBI Taxonomy" id="1070528"/>
    <lineage>
        <taxon>unclassified sequences</taxon>
        <taxon>metagenomes</taxon>
        <taxon>organismal metagenomes</taxon>
    </lineage>
</organism>
<dbReference type="PROSITE" id="PS51143">
    <property type="entry name" value="MT_A70"/>
    <property type="match status" value="1"/>
</dbReference>
<dbReference type="PANTHER" id="PTHR12829">
    <property type="entry name" value="N6-ADENOSINE-METHYLTRANSFERASE"/>
    <property type="match status" value="1"/>
</dbReference>
<dbReference type="Pfam" id="PF05063">
    <property type="entry name" value="MT-A70"/>
    <property type="match status" value="2"/>
</dbReference>
<name>A0A6M3M8W4_9ZZZZ</name>
<dbReference type="GO" id="GO:0005634">
    <property type="term" value="C:nucleus"/>
    <property type="evidence" value="ECO:0007669"/>
    <property type="project" value="TreeGrafter"/>
</dbReference>
<keyword evidence="1" id="KW-0489">Methyltransferase</keyword>
<reference evidence="1" key="1">
    <citation type="submission" date="2020-03" db="EMBL/GenBank/DDBJ databases">
        <title>The deep terrestrial virosphere.</title>
        <authorList>
            <person name="Holmfeldt K."/>
            <person name="Nilsson E."/>
            <person name="Simone D."/>
            <person name="Lopez-Fernandez M."/>
            <person name="Wu X."/>
            <person name="de Brujin I."/>
            <person name="Lundin D."/>
            <person name="Andersson A."/>
            <person name="Bertilsson S."/>
            <person name="Dopson M."/>
        </authorList>
    </citation>
    <scope>NUCLEOTIDE SEQUENCE</scope>
    <source>
        <strain evidence="1">MM171B01529</strain>
    </source>
</reference>
<accession>A0A6M3M8W4</accession>
<keyword evidence="1" id="KW-0808">Transferase</keyword>
<dbReference type="GO" id="GO:0008168">
    <property type="term" value="F:methyltransferase activity"/>
    <property type="evidence" value="ECO:0007669"/>
    <property type="project" value="UniProtKB-KW"/>
</dbReference>
<gene>
    <name evidence="1" type="ORF">MM171B01529_0015</name>
</gene>
<dbReference type="SUPFAM" id="SSF53335">
    <property type="entry name" value="S-adenosyl-L-methionine-dependent methyltransferases"/>
    <property type="match status" value="1"/>
</dbReference>
<dbReference type="PANTHER" id="PTHR12829:SF4">
    <property type="entry name" value="N(6)-ADENINE-SPECIFIC METHYLTRANSFERASE METTL4"/>
    <property type="match status" value="1"/>
</dbReference>
<dbReference type="AlphaFoldDB" id="A0A6M3M8W4"/>
<protein>
    <submittedName>
        <fullName evidence="1">Putative methyltransferase</fullName>
    </submittedName>
</protein>
<dbReference type="InterPro" id="IPR029063">
    <property type="entry name" value="SAM-dependent_MTases_sf"/>
</dbReference>
<dbReference type="GO" id="GO:0032259">
    <property type="term" value="P:methylation"/>
    <property type="evidence" value="ECO:0007669"/>
    <property type="project" value="UniProtKB-KW"/>
</dbReference>